<feature type="compositionally biased region" description="Basic and acidic residues" evidence="11">
    <location>
        <begin position="45"/>
        <end position="58"/>
    </location>
</feature>
<comment type="similarity">
    <text evidence="1">Belongs to the protein kinase superfamily. CMGC Ser/Thr protein kinase family. GSK-3 subfamily.</text>
</comment>
<evidence type="ECO:0000256" key="10">
    <source>
        <dbReference type="PROSITE-ProRule" id="PRU10141"/>
    </source>
</evidence>
<dbReference type="GO" id="GO:0005634">
    <property type="term" value="C:nucleus"/>
    <property type="evidence" value="ECO:0007669"/>
    <property type="project" value="TreeGrafter"/>
</dbReference>
<dbReference type="Pfam" id="PF00069">
    <property type="entry name" value="Pkinase"/>
    <property type="match status" value="1"/>
</dbReference>
<evidence type="ECO:0000256" key="3">
    <source>
        <dbReference type="ARBA" id="ARBA00022527"/>
    </source>
</evidence>
<feature type="domain" description="Protein kinase" evidence="12">
    <location>
        <begin position="167"/>
        <end position="451"/>
    </location>
</feature>
<dbReference type="Gene3D" id="3.30.200.20">
    <property type="entry name" value="Phosphorylase Kinase, domain 1"/>
    <property type="match status" value="1"/>
</dbReference>
<dbReference type="PROSITE" id="PS50011">
    <property type="entry name" value="PROTEIN_KINASE_DOM"/>
    <property type="match status" value="1"/>
</dbReference>
<evidence type="ECO:0000313" key="13">
    <source>
        <dbReference type="EMBL" id="KAJ8510492.1"/>
    </source>
</evidence>
<dbReference type="GO" id="GO:0030154">
    <property type="term" value="P:cell differentiation"/>
    <property type="evidence" value="ECO:0007669"/>
    <property type="project" value="TreeGrafter"/>
</dbReference>
<dbReference type="FunFam" id="3.30.200.20:FF:000009">
    <property type="entry name" value="Glycogen synthase kinase-3 beta"/>
    <property type="match status" value="1"/>
</dbReference>
<keyword evidence="14" id="KW-1185">Reference proteome</keyword>
<evidence type="ECO:0000256" key="8">
    <source>
        <dbReference type="ARBA" id="ARBA00047899"/>
    </source>
</evidence>
<feature type="binding site" evidence="10">
    <location>
        <position position="197"/>
    </location>
    <ligand>
        <name>ATP</name>
        <dbReference type="ChEBI" id="CHEBI:30616"/>
    </ligand>
</feature>
<evidence type="ECO:0000256" key="5">
    <source>
        <dbReference type="ARBA" id="ARBA00022741"/>
    </source>
</evidence>
<comment type="catalytic activity">
    <reaction evidence="9">
        <text>L-seryl-[protein] + ATP = O-phospho-L-seryl-[protein] + ADP + H(+)</text>
        <dbReference type="Rhea" id="RHEA:17989"/>
        <dbReference type="Rhea" id="RHEA-COMP:9863"/>
        <dbReference type="Rhea" id="RHEA-COMP:11604"/>
        <dbReference type="ChEBI" id="CHEBI:15378"/>
        <dbReference type="ChEBI" id="CHEBI:29999"/>
        <dbReference type="ChEBI" id="CHEBI:30616"/>
        <dbReference type="ChEBI" id="CHEBI:83421"/>
        <dbReference type="ChEBI" id="CHEBI:456216"/>
        <dbReference type="EC" id="2.7.11.1"/>
    </reaction>
</comment>
<evidence type="ECO:0000256" key="9">
    <source>
        <dbReference type="ARBA" id="ARBA00048679"/>
    </source>
</evidence>
<dbReference type="CDD" id="cd14137">
    <property type="entry name" value="STKc_GSK3"/>
    <property type="match status" value="1"/>
</dbReference>
<dbReference type="GO" id="GO:0004674">
    <property type="term" value="F:protein serine/threonine kinase activity"/>
    <property type="evidence" value="ECO:0007669"/>
    <property type="project" value="UniProtKB-KW"/>
</dbReference>
<dbReference type="EC" id="2.7.11.1" evidence="2"/>
<evidence type="ECO:0000256" key="2">
    <source>
        <dbReference type="ARBA" id="ARBA00012513"/>
    </source>
</evidence>
<keyword evidence="7 10" id="KW-0067">ATP-binding</keyword>
<dbReference type="Gene3D" id="1.10.510.10">
    <property type="entry name" value="Transferase(Phosphotransferase) domain 1"/>
    <property type="match status" value="1"/>
</dbReference>
<feature type="region of interest" description="Disordered" evidence="11">
    <location>
        <begin position="34"/>
        <end position="58"/>
    </location>
</feature>
<dbReference type="InterPro" id="IPR011009">
    <property type="entry name" value="Kinase-like_dom_sf"/>
</dbReference>
<comment type="caution">
    <text evidence="13">The sequence shown here is derived from an EMBL/GenBank/DDBJ whole genome shotgun (WGS) entry which is preliminary data.</text>
</comment>
<dbReference type="PROSITE" id="PS00107">
    <property type="entry name" value="PROTEIN_KINASE_ATP"/>
    <property type="match status" value="1"/>
</dbReference>
<organism evidence="13 14">
    <name type="scientific">Ensete ventricosum</name>
    <name type="common">Abyssinian banana</name>
    <name type="synonym">Musa ensete</name>
    <dbReference type="NCBI Taxonomy" id="4639"/>
    <lineage>
        <taxon>Eukaryota</taxon>
        <taxon>Viridiplantae</taxon>
        <taxon>Streptophyta</taxon>
        <taxon>Embryophyta</taxon>
        <taxon>Tracheophyta</taxon>
        <taxon>Spermatophyta</taxon>
        <taxon>Magnoliopsida</taxon>
        <taxon>Liliopsida</taxon>
        <taxon>Zingiberales</taxon>
        <taxon>Musaceae</taxon>
        <taxon>Ensete</taxon>
    </lineage>
</organism>
<evidence type="ECO:0000256" key="6">
    <source>
        <dbReference type="ARBA" id="ARBA00022777"/>
    </source>
</evidence>
<evidence type="ECO:0000256" key="11">
    <source>
        <dbReference type="SAM" id="MobiDB-lite"/>
    </source>
</evidence>
<keyword evidence="3" id="KW-0723">Serine/threonine-protein kinase</keyword>
<dbReference type="InterPro" id="IPR000719">
    <property type="entry name" value="Prot_kinase_dom"/>
</dbReference>
<name>A0AAV8RP35_ENSVE</name>
<evidence type="ECO:0000256" key="4">
    <source>
        <dbReference type="ARBA" id="ARBA00022679"/>
    </source>
</evidence>
<evidence type="ECO:0000256" key="1">
    <source>
        <dbReference type="ARBA" id="ARBA00005527"/>
    </source>
</evidence>
<dbReference type="PROSITE" id="PS00108">
    <property type="entry name" value="PROTEIN_KINASE_ST"/>
    <property type="match status" value="1"/>
</dbReference>
<dbReference type="GO" id="GO:1900458">
    <property type="term" value="P:negative regulation of brassinosteroid mediated signaling pathway"/>
    <property type="evidence" value="ECO:0007669"/>
    <property type="project" value="UniProtKB-ARBA"/>
</dbReference>
<reference evidence="13 14" key="1">
    <citation type="submission" date="2022-12" db="EMBL/GenBank/DDBJ databases">
        <title>Chromosome-scale assembly of the Ensete ventricosum genome.</title>
        <authorList>
            <person name="Dussert Y."/>
            <person name="Stocks J."/>
            <person name="Wendawek A."/>
            <person name="Woldeyes F."/>
            <person name="Nichols R.A."/>
            <person name="Borrell J.S."/>
        </authorList>
    </citation>
    <scope>NUCLEOTIDE SEQUENCE [LARGE SCALE GENOMIC DNA]</scope>
    <source>
        <strain evidence="14">cv. Maze</strain>
        <tissue evidence="13">Seeds</tissue>
    </source>
</reference>
<dbReference type="InterPro" id="IPR039192">
    <property type="entry name" value="STKc_GSK3"/>
</dbReference>
<evidence type="ECO:0000259" key="12">
    <source>
        <dbReference type="PROSITE" id="PS50011"/>
    </source>
</evidence>
<evidence type="ECO:0000256" key="7">
    <source>
        <dbReference type="ARBA" id="ARBA00022840"/>
    </source>
</evidence>
<dbReference type="InterPro" id="IPR017441">
    <property type="entry name" value="Protein_kinase_ATP_BS"/>
</dbReference>
<dbReference type="Proteomes" id="UP001222027">
    <property type="component" value="Unassembled WGS sequence"/>
</dbReference>
<dbReference type="PANTHER" id="PTHR24057:SF77">
    <property type="entry name" value="NON-SPECIFIC SERINE_THREONINE PROTEIN KINASE"/>
    <property type="match status" value="1"/>
</dbReference>
<dbReference type="SMART" id="SM00220">
    <property type="entry name" value="S_TKc"/>
    <property type="match status" value="1"/>
</dbReference>
<sequence length="503" mass="56987">MMEAGLICKTALKNRNNYVWEKLKGTPIPVHTWLVSPPSNLGGGEKQRRPEGDEEERKGSISIFPFTASVPGICFRICFLYEVLIQILKYLAQLMASVSMPPSSGLKNNDGTSICVDSLPDELNDMKIRDDKEVEATVIDGNGTETGHIIVTTIGGRNGQPKQTISYMAERVVGHGSFGVVFQAKCLETGETVAIKKVLQDKRYKNRELQTMRILDHPNVVCLKHCFFSTTEKEELYLNLVIEYVPETVHRVIKHYNKMNQRMPLLYVKLYMYQICRALAYIHGSIGVCHRDIKPQNLLVNPHTHQLKLCDFGSAKVLVKGEPNISYICSRYYRAPELIFGATEYTTAIDIWSAGCVLAELLLGQPLFPGESGVDQLVEIIKILGTPTREEIKCMNPNYTEFKFPQIKAHPWHKVFHKRMPPEAVDLVSRLLQYSPNLRSTALEALIHPFFDELRDPNARLPNGRYLPPLFNFKPHELKGVSMEIVLKLIPEHARQQCAFLGL</sequence>
<keyword evidence="4" id="KW-0808">Transferase</keyword>
<keyword evidence="5 10" id="KW-0547">Nucleotide-binding</keyword>
<dbReference type="AlphaFoldDB" id="A0AAV8RP35"/>
<dbReference type="GO" id="GO:0005524">
    <property type="term" value="F:ATP binding"/>
    <property type="evidence" value="ECO:0007669"/>
    <property type="project" value="UniProtKB-UniRule"/>
</dbReference>
<dbReference type="GO" id="GO:0007165">
    <property type="term" value="P:signal transduction"/>
    <property type="evidence" value="ECO:0007669"/>
    <property type="project" value="TreeGrafter"/>
</dbReference>
<protein>
    <recommendedName>
        <fullName evidence="2">non-specific serine/threonine protein kinase</fullName>
        <ecNumber evidence="2">2.7.11.1</ecNumber>
    </recommendedName>
</protein>
<proteinExistence type="inferred from homology"/>
<dbReference type="EMBL" id="JAQQAF010000001">
    <property type="protein sequence ID" value="KAJ8510492.1"/>
    <property type="molecule type" value="Genomic_DNA"/>
</dbReference>
<dbReference type="GO" id="GO:0005737">
    <property type="term" value="C:cytoplasm"/>
    <property type="evidence" value="ECO:0007669"/>
    <property type="project" value="TreeGrafter"/>
</dbReference>
<keyword evidence="6" id="KW-0418">Kinase</keyword>
<comment type="catalytic activity">
    <reaction evidence="8">
        <text>L-threonyl-[protein] + ATP = O-phospho-L-threonyl-[protein] + ADP + H(+)</text>
        <dbReference type="Rhea" id="RHEA:46608"/>
        <dbReference type="Rhea" id="RHEA-COMP:11060"/>
        <dbReference type="Rhea" id="RHEA-COMP:11605"/>
        <dbReference type="ChEBI" id="CHEBI:15378"/>
        <dbReference type="ChEBI" id="CHEBI:30013"/>
        <dbReference type="ChEBI" id="CHEBI:30616"/>
        <dbReference type="ChEBI" id="CHEBI:61977"/>
        <dbReference type="ChEBI" id="CHEBI:456216"/>
        <dbReference type="EC" id="2.7.11.1"/>
    </reaction>
</comment>
<dbReference type="FunFam" id="1.10.510.10:FF:000082">
    <property type="entry name" value="Shaggy-related protein kinase kappa"/>
    <property type="match status" value="1"/>
</dbReference>
<accession>A0AAV8RP35</accession>
<gene>
    <name evidence="13" type="ORF">OPV22_000926</name>
</gene>
<evidence type="ECO:0000313" key="14">
    <source>
        <dbReference type="Proteomes" id="UP001222027"/>
    </source>
</evidence>
<dbReference type="InterPro" id="IPR050591">
    <property type="entry name" value="GSK-3"/>
</dbReference>
<dbReference type="SUPFAM" id="SSF56112">
    <property type="entry name" value="Protein kinase-like (PK-like)"/>
    <property type="match status" value="1"/>
</dbReference>
<dbReference type="PANTHER" id="PTHR24057">
    <property type="entry name" value="GLYCOGEN SYNTHASE KINASE-3 ALPHA"/>
    <property type="match status" value="1"/>
</dbReference>
<dbReference type="InterPro" id="IPR008271">
    <property type="entry name" value="Ser/Thr_kinase_AS"/>
</dbReference>